<proteinExistence type="predicted"/>
<feature type="compositionally biased region" description="Basic and acidic residues" evidence="1">
    <location>
        <begin position="83"/>
        <end position="96"/>
    </location>
</feature>
<feature type="region of interest" description="Disordered" evidence="1">
    <location>
        <begin position="75"/>
        <end position="103"/>
    </location>
</feature>
<evidence type="ECO:0000256" key="1">
    <source>
        <dbReference type="SAM" id="MobiDB-lite"/>
    </source>
</evidence>
<name>A0A919EX97_9ACTN</name>
<sequence length="186" mass="20749">MSVLEFISSLKWPVVVLVIGLTAMVQLRRSPVARSSIIAWFKGRNFRMRVAGQEFETTIPSPLDMVDNMTTAASGDAQLAARSPRERGTPAEDNEPRGGTAPVETELTGLRRSAVEAVMRDAAQWGWQMAQMGFHSPPDPEVQWTEDGTPQIMFGAGSSGRLRVVVDDEEWLRLQQRVRALRWRGK</sequence>
<organism evidence="2 3">
    <name type="scientific">Streptomyces capoamus</name>
    <dbReference type="NCBI Taxonomy" id="68183"/>
    <lineage>
        <taxon>Bacteria</taxon>
        <taxon>Bacillati</taxon>
        <taxon>Actinomycetota</taxon>
        <taxon>Actinomycetes</taxon>
        <taxon>Kitasatosporales</taxon>
        <taxon>Streptomycetaceae</taxon>
        <taxon>Streptomyces</taxon>
    </lineage>
</organism>
<dbReference type="AlphaFoldDB" id="A0A919EX97"/>
<keyword evidence="3" id="KW-1185">Reference proteome</keyword>
<dbReference type="RefSeq" id="WP_189983543.1">
    <property type="nucleotide sequence ID" value="NZ_BNBF01000011.1"/>
</dbReference>
<dbReference type="Proteomes" id="UP000619355">
    <property type="component" value="Unassembled WGS sequence"/>
</dbReference>
<comment type="caution">
    <text evidence="2">The sequence shown here is derived from an EMBL/GenBank/DDBJ whole genome shotgun (WGS) entry which is preliminary data.</text>
</comment>
<gene>
    <name evidence="2" type="ORF">GCM10018980_40530</name>
</gene>
<reference evidence="3" key="1">
    <citation type="journal article" date="2019" name="Int. J. Syst. Evol. Microbiol.">
        <title>The Global Catalogue of Microorganisms (GCM) 10K type strain sequencing project: providing services to taxonomists for standard genome sequencing and annotation.</title>
        <authorList>
            <consortium name="The Broad Institute Genomics Platform"/>
            <consortium name="The Broad Institute Genome Sequencing Center for Infectious Disease"/>
            <person name="Wu L."/>
            <person name="Ma J."/>
        </authorList>
    </citation>
    <scope>NUCLEOTIDE SEQUENCE [LARGE SCALE GENOMIC DNA]</scope>
    <source>
        <strain evidence="3">JCM 4253</strain>
    </source>
</reference>
<evidence type="ECO:0000313" key="3">
    <source>
        <dbReference type="Proteomes" id="UP000619355"/>
    </source>
</evidence>
<dbReference type="EMBL" id="BNBF01000011">
    <property type="protein sequence ID" value="GHG55219.1"/>
    <property type="molecule type" value="Genomic_DNA"/>
</dbReference>
<evidence type="ECO:0000313" key="2">
    <source>
        <dbReference type="EMBL" id="GHG55219.1"/>
    </source>
</evidence>
<accession>A0A919EX97</accession>
<protein>
    <submittedName>
        <fullName evidence="2">Uncharacterized protein</fullName>
    </submittedName>
</protein>